<keyword evidence="1" id="KW-0540">Nuclease</keyword>
<reference evidence="6 7" key="1">
    <citation type="submission" date="2019-01" db="EMBL/GenBank/DDBJ databases">
        <title>Genome sequencing of strain 2JSPR-7.</title>
        <authorList>
            <person name="Heo J."/>
            <person name="Kim S.-J."/>
            <person name="Kim J.-S."/>
            <person name="Hong S.-B."/>
            <person name="Kwon S.-W."/>
        </authorList>
    </citation>
    <scope>NUCLEOTIDE SEQUENCE [LARGE SCALE GENOMIC DNA]</scope>
    <source>
        <strain evidence="6 7">2JSPR-7</strain>
    </source>
</reference>
<dbReference type="InterPro" id="IPR011335">
    <property type="entry name" value="Restrct_endonuc-II-like"/>
</dbReference>
<feature type="region of interest" description="Disordered" evidence="4">
    <location>
        <begin position="15"/>
        <end position="53"/>
    </location>
</feature>
<dbReference type="GO" id="GO:0003677">
    <property type="term" value="F:DNA binding"/>
    <property type="evidence" value="ECO:0007669"/>
    <property type="project" value="InterPro"/>
</dbReference>
<dbReference type="Proteomes" id="UP000291758">
    <property type="component" value="Chromosome"/>
</dbReference>
<keyword evidence="7" id="KW-1185">Reference proteome</keyword>
<dbReference type="OrthoDB" id="9179812at2"/>
<dbReference type="KEGG" id="xyl:ET495_09955"/>
<dbReference type="Gene3D" id="1.10.10.10">
    <property type="entry name" value="Winged helix-like DNA-binding domain superfamily/Winged helix DNA-binding domain"/>
    <property type="match status" value="1"/>
</dbReference>
<keyword evidence="2" id="KW-0255">Endonuclease</keyword>
<evidence type="ECO:0000259" key="5">
    <source>
        <dbReference type="Pfam" id="PF09126"/>
    </source>
</evidence>
<dbReference type="InterPro" id="IPR037057">
    <property type="entry name" value="DNA_rep_MutH/T2_RE_sf"/>
</dbReference>
<accession>A0A4P6ESZ4</accession>
<sequence length="334" mass="36428">MRALVAASVRMASMVPQPASGSGSVRGVTDPAARPPLPAPGHICTPDPRPGRAREPHVLVAPDDDLELQQVHAWLTPSPVERAFTHAVDDAVKYVLDGSRTGRFDLMSADVDSDERASVGTKLQYRILNELKLVKEPPLDTTILGIPVELKATVRSNWMIPTEGQCEICLLVQVDAARSRHRAFLMRTHRAWLRDGANKDGKRGIASAALGMYALPVLEWTPLPPEPLKLLTRPQLDVVFAPRVGQTERLTALFGYLPDVVVPRSSIETVCAGNRDPMRRARQAKPLVAERHGLTLLCGTWREDLELAASRGFDISGDAWVALTPAALDRPGPV</sequence>
<proteinExistence type="predicted"/>
<gene>
    <name evidence="6" type="ORF">ET495_09955</name>
</gene>
<dbReference type="InterPro" id="IPR015210">
    <property type="entry name" value="NaeI"/>
</dbReference>
<evidence type="ECO:0000256" key="3">
    <source>
        <dbReference type="ARBA" id="ARBA00022801"/>
    </source>
</evidence>
<evidence type="ECO:0000313" key="6">
    <source>
        <dbReference type="EMBL" id="QAY63517.1"/>
    </source>
</evidence>
<dbReference type="AlphaFoldDB" id="A0A4P6ESZ4"/>
<keyword evidence="3" id="KW-0378">Hydrolase</keyword>
<evidence type="ECO:0000256" key="2">
    <source>
        <dbReference type="ARBA" id="ARBA00022759"/>
    </source>
</evidence>
<dbReference type="Pfam" id="PF09126">
    <property type="entry name" value="NaeI"/>
    <property type="match status" value="1"/>
</dbReference>
<dbReference type="GO" id="GO:0009036">
    <property type="term" value="F:type II site-specific deoxyribonuclease activity"/>
    <property type="evidence" value="ECO:0007669"/>
    <property type="project" value="InterPro"/>
</dbReference>
<name>A0A4P6ESZ4_9MICO</name>
<dbReference type="GO" id="GO:0009307">
    <property type="term" value="P:DNA restriction-modification system"/>
    <property type="evidence" value="ECO:0007669"/>
    <property type="project" value="InterPro"/>
</dbReference>
<dbReference type="Gene3D" id="3.40.600.10">
    <property type="entry name" value="DNA mismatch repair MutH/Restriction endonuclease, type II"/>
    <property type="match status" value="1"/>
</dbReference>
<feature type="domain" description="Type II restriction enzyme NaeI" evidence="5">
    <location>
        <begin position="78"/>
        <end position="309"/>
    </location>
</feature>
<evidence type="ECO:0000256" key="1">
    <source>
        <dbReference type="ARBA" id="ARBA00022722"/>
    </source>
</evidence>
<evidence type="ECO:0000256" key="4">
    <source>
        <dbReference type="SAM" id="MobiDB-lite"/>
    </source>
</evidence>
<dbReference type="SUPFAM" id="SSF52980">
    <property type="entry name" value="Restriction endonuclease-like"/>
    <property type="match status" value="1"/>
</dbReference>
<protein>
    <recommendedName>
        <fullName evidence="5">Type II restriction enzyme NaeI domain-containing protein</fullName>
    </recommendedName>
</protein>
<evidence type="ECO:0000313" key="7">
    <source>
        <dbReference type="Proteomes" id="UP000291758"/>
    </source>
</evidence>
<dbReference type="EMBL" id="CP035495">
    <property type="protein sequence ID" value="QAY63517.1"/>
    <property type="molecule type" value="Genomic_DNA"/>
</dbReference>
<organism evidence="6 7">
    <name type="scientific">Xylanimonas allomyrinae</name>
    <dbReference type="NCBI Taxonomy" id="2509459"/>
    <lineage>
        <taxon>Bacteria</taxon>
        <taxon>Bacillati</taxon>
        <taxon>Actinomycetota</taxon>
        <taxon>Actinomycetes</taxon>
        <taxon>Micrococcales</taxon>
        <taxon>Promicromonosporaceae</taxon>
        <taxon>Xylanimonas</taxon>
    </lineage>
</organism>
<dbReference type="InterPro" id="IPR036388">
    <property type="entry name" value="WH-like_DNA-bd_sf"/>
</dbReference>